<keyword evidence="4" id="KW-0969">Cilium</keyword>
<dbReference type="AlphaFoldDB" id="A0A1R2D2L3"/>
<evidence type="ECO:0000259" key="8">
    <source>
        <dbReference type="Pfam" id="PF23387"/>
    </source>
</evidence>
<comment type="caution">
    <text evidence="9">The sequence shown here is derived from an EMBL/GenBank/DDBJ whole genome shotgun (WGS) entry which is preliminary data.</text>
</comment>
<keyword evidence="3" id="KW-0677">Repeat</keyword>
<dbReference type="PANTHER" id="PTHR24098:SF0">
    <property type="entry name" value="OUTER SEGMENT 5"/>
    <property type="match status" value="1"/>
</dbReference>
<evidence type="ECO:0000313" key="9">
    <source>
        <dbReference type="EMBL" id="OMJ95505.1"/>
    </source>
</evidence>
<dbReference type="InterPro" id="IPR011044">
    <property type="entry name" value="Quino_amine_DH_bsu"/>
</dbReference>
<evidence type="ECO:0000256" key="6">
    <source>
        <dbReference type="PROSITE-ProRule" id="PRU00221"/>
    </source>
</evidence>
<evidence type="ECO:0000313" key="10">
    <source>
        <dbReference type="Proteomes" id="UP000187209"/>
    </source>
</evidence>
<dbReference type="Gene3D" id="2.130.10.10">
    <property type="entry name" value="YVTN repeat-like/Quinoprotein amine dehydrogenase"/>
    <property type="match status" value="2"/>
</dbReference>
<gene>
    <name evidence="9" type="ORF">SteCoe_1102</name>
</gene>
<evidence type="ECO:0000259" key="7">
    <source>
        <dbReference type="Pfam" id="PF23335"/>
    </source>
</evidence>
<comment type="subcellular location">
    <subcellularLocation>
        <location evidence="1">Cell projection</location>
        <location evidence="1">Cilium</location>
    </subcellularLocation>
</comment>
<evidence type="ECO:0000256" key="2">
    <source>
        <dbReference type="ARBA" id="ARBA00022574"/>
    </source>
</evidence>
<dbReference type="Proteomes" id="UP000187209">
    <property type="component" value="Unassembled WGS sequence"/>
</dbReference>
<organism evidence="9 10">
    <name type="scientific">Stentor coeruleus</name>
    <dbReference type="NCBI Taxonomy" id="5963"/>
    <lineage>
        <taxon>Eukaryota</taxon>
        <taxon>Sar</taxon>
        <taxon>Alveolata</taxon>
        <taxon>Ciliophora</taxon>
        <taxon>Postciliodesmatophora</taxon>
        <taxon>Heterotrichea</taxon>
        <taxon>Heterotrichida</taxon>
        <taxon>Stentoridae</taxon>
        <taxon>Stentor</taxon>
    </lineage>
</organism>
<dbReference type="Pfam" id="PF23335">
    <property type="entry name" value="Beta-prop_IFT80_2nd"/>
    <property type="match status" value="1"/>
</dbReference>
<evidence type="ECO:0000256" key="1">
    <source>
        <dbReference type="ARBA" id="ARBA00004138"/>
    </source>
</evidence>
<dbReference type="OrthoDB" id="408728at2759"/>
<dbReference type="Pfam" id="PF23387">
    <property type="entry name" value="TPR_IFT80_172"/>
    <property type="match status" value="1"/>
</dbReference>
<dbReference type="InterPro" id="IPR001680">
    <property type="entry name" value="WD40_rpt"/>
</dbReference>
<dbReference type="InterPro" id="IPR015943">
    <property type="entry name" value="WD40/YVTN_repeat-like_dom_sf"/>
</dbReference>
<feature type="repeat" description="WD" evidence="6">
    <location>
        <begin position="10"/>
        <end position="43"/>
    </location>
</feature>
<dbReference type="PANTHER" id="PTHR24098">
    <property type="entry name" value="OUTER SEGMENT 5"/>
    <property type="match status" value="1"/>
</dbReference>
<feature type="domain" description="IFT80 second beta-propeller" evidence="7">
    <location>
        <begin position="294"/>
        <end position="577"/>
    </location>
</feature>
<dbReference type="Pfam" id="PF00400">
    <property type="entry name" value="WD40"/>
    <property type="match status" value="4"/>
</dbReference>
<feature type="repeat" description="WD" evidence="6">
    <location>
        <begin position="96"/>
        <end position="127"/>
    </location>
</feature>
<evidence type="ECO:0000256" key="3">
    <source>
        <dbReference type="ARBA" id="ARBA00022737"/>
    </source>
</evidence>
<feature type="repeat" description="WD" evidence="6">
    <location>
        <begin position="178"/>
        <end position="210"/>
    </location>
</feature>
<dbReference type="PROSITE" id="PS50294">
    <property type="entry name" value="WD_REPEATS_REGION"/>
    <property type="match status" value="3"/>
</dbReference>
<dbReference type="InterPro" id="IPR019775">
    <property type="entry name" value="WD40_repeat_CS"/>
</dbReference>
<dbReference type="InterPro" id="IPR056456">
    <property type="entry name" value="Beta-prop_IFT80_2nd"/>
</dbReference>
<dbReference type="SUPFAM" id="SSF50978">
    <property type="entry name" value="WD40 repeat-like"/>
    <property type="match status" value="1"/>
</dbReference>
<dbReference type="InterPro" id="IPR056157">
    <property type="entry name" value="TPR_IFT80_172_dom"/>
</dbReference>
<dbReference type="PROSITE" id="PS00678">
    <property type="entry name" value="WD_REPEATS_1"/>
    <property type="match status" value="1"/>
</dbReference>
<dbReference type="SMART" id="SM00320">
    <property type="entry name" value="WD40"/>
    <property type="match status" value="7"/>
</dbReference>
<dbReference type="GO" id="GO:0030992">
    <property type="term" value="C:intraciliary transport particle B"/>
    <property type="evidence" value="ECO:0007669"/>
    <property type="project" value="TreeGrafter"/>
</dbReference>
<keyword evidence="10" id="KW-1185">Reference proteome</keyword>
<evidence type="ECO:0000256" key="4">
    <source>
        <dbReference type="ARBA" id="ARBA00023069"/>
    </source>
</evidence>
<sequence>MRLKIKQQEKRKHSEMVTAVGWTSSNQLYSCSDDNSVYVWDMNGEAESSPFTLDTPVTSMSWQPAARGISETLALSCTDGSFKIVNRSGRVEKQITKAHEGAVICIKWSHDSSTIATGGEEGDVKIWAKTGILRSTLAQNGKAVFAVAWSPNSEQLLFASHRHITIKYIQAGQKQIQWKAHEGCVLAVDWNPTNNLIISGGEDCKYKIWDCFGRNLYSASPYEYVITSVAWSPNGQLFTVGAYDMIRLCEKTGWTYSFVKPNSGSIMNLSWSLDGTMLAGAGGNGSVVFGYLVDKKASWENVEIQLKEDNKIHVIDVIHEITEELEFMDRVINFSLGFGHLVVTTSSQCFIYSVQNWQSPSRMDIRESASLIVLSSKYFSIVDISNGIQIFNYEGKQMSNPKFSGLRVEFLSSGLVSISNELVSVVDTSNGKIVRLFELISGKPSSHNAEHTQEVIEVALNQTEHAAERKLCILDSNRDLFLTSAHRNDFVKLCSMVDSFRWNESNDMLAAISDGKLYVWYYPNVVYVDKDLLILSRAMKDVSNEVGKMCIIDSFTGSLVTVRRVDGRIVTLNISPYPALLYETSDRGQWAKAIKLCRFVKDRVLWACLAAMALYARELNTAEIALAAIDEVDKIQFINYVKMIPSEAGRNAELALFSKRLQEAEQILLQSKLYYRAIKMNIKLYKWERALDIAFANKKHVDTVLGYRKRYLEKIQREESMDKFIKLMDGGIEVNWVAIKTKIKQEKEAEALSGKPYEAQ</sequence>
<dbReference type="InterPro" id="IPR036322">
    <property type="entry name" value="WD40_repeat_dom_sf"/>
</dbReference>
<accession>A0A1R2D2L3</accession>
<protein>
    <submittedName>
        <fullName evidence="9">Uncharacterized protein</fullName>
    </submittedName>
</protein>
<name>A0A1R2D2L3_9CILI</name>
<feature type="domain" description="IFT80/172/WDR35 TPR" evidence="8">
    <location>
        <begin position="605"/>
        <end position="751"/>
    </location>
</feature>
<dbReference type="GO" id="GO:0060271">
    <property type="term" value="P:cilium assembly"/>
    <property type="evidence" value="ECO:0007669"/>
    <property type="project" value="TreeGrafter"/>
</dbReference>
<dbReference type="SUPFAM" id="SSF50969">
    <property type="entry name" value="YVTN repeat-like/Quinoprotein amine dehydrogenase"/>
    <property type="match status" value="1"/>
</dbReference>
<dbReference type="PROSITE" id="PS50082">
    <property type="entry name" value="WD_REPEATS_2"/>
    <property type="match status" value="3"/>
</dbReference>
<evidence type="ECO:0000256" key="5">
    <source>
        <dbReference type="ARBA" id="ARBA00023273"/>
    </source>
</evidence>
<keyword evidence="2 6" id="KW-0853">WD repeat</keyword>
<proteinExistence type="predicted"/>
<dbReference type="GO" id="GO:0005929">
    <property type="term" value="C:cilium"/>
    <property type="evidence" value="ECO:0007669"/>
    <property type="project" value="UniProtKB-SubCell"/>
</dbReference>
<keyword evidence="5" id="KW-0966">Cell projection</keyword>
<reference evidence="9 10" key="1">
    <citation type="submission" date="2016-11" db="EMBL/GenBank/DDBJ databases">
        <title>The macronuclear genome of Stentor coeruleus: a giant cell with tiny introns.</title>
        <authorList>
            <person name="Slabodnick M."/>
            <person name="Ruby J.G."/>
            <person name="Reiff S.B."/>
            <person name="Swart E.C."/>
            <person name="Gosai S."/>
            <person name="Prabakaran S."/>
            <person name="Witkowska E."/>
            <person name="Larue G.E."/>
            <person name="Fisher S."/>
            <person name="Freeman R.M."/>
            <person name="Gunawardena J."/>
            <person name="Chu W."/>
            <person name="Stover N.A."/>
            <person name="Gregory B.D."/>
            <person name="Nowacki M."/>
            <person name="Derisi J."/>
            <person name="Roy S.W."/>
            <person name="Marshall W.F."/>
            <person name="Sood P."/>
        </authorList>
    </citation>
    <scope>NUCLEOTIDE SEQUENCE [LARGE SCALE GENOMIC DNA]</scope>
    <source>
        <strain evidence="9">WM001</strain>
    </source>
</reference>
<dbReference type="EMBL" id="MPUH01000011">
    <property type="protein sequence ID" value="OMJ95505.1"/>
    <property type="molecule type" value="Genomic_DNA"/>
</dbReference>